<evidence type="ECO:0000256" key="1">
    <source>
        <dbReference type="SAM" id="MobiDB-lite"/>
    </source>
</evidence>
<evidence type="ECO:0000313" key="3">
    <source>
        <dbReference type="EMBL" id="KAF1986265.1"/>
    </source>
</evidence>
<reference evidence="3" key="1">
    <citation type="journal article" date="2020" name="Stud. Mycol.">
        <title>101 Dothideomycetes genomes: a test case for predicting lifestyles and emergence of pathogens.</title>
        <authorList>
            <person name="Haridas S."/>
            <person name="Albert R."/>
            <person name="Binder M."/>
            <person name="Bloem J."/>
            <person name="Labutti K."/>
            <person name="Salamov A."/>
            <person name="Andreopoulos B."/>
            <person name="Baker S."/>
            <person name="Barry K."/>
            <person name="Bills G."/>
            <person name="Bluhm B."/>
            <person name="Cannon C."/>
            <person name="Castanera R."/>
            <person name="Culley D."/>
            <person name="Daum C."/>
            <person name="Ezra D."/>
            <person name="Gonzalez J."/>
            <person name="Henrissat B."/>
            <person name="Kuo A."/>
            <person name="Liang C."/>
            <person name="Lipzen A."/>
            <person name="Lutzoni F."/>
            <person name="Magnuson J."/>
            <person name="Mondo S."/>
            <person name="Nolan M."/>
            <person name="Ohm R."/>
            <person name="Pangilinan J."/>
            <person name="Park H.-J."/>
            <person name="Ramirez L."/>
            <person name="Alfaro M."/>
            <person name="Sun H."/>
            <person name="Tritt A."/>
            <person name="Yoshinaga Y."/>
            <person name="Zwiers L.-H."/>
            <person name="Turgeon B."/>
            <person name="Goodwin S."/>
            <person name="Spatafora J."/>
            <person name="Crous P."/>
            <person name="Grigoriev I."/>
        </authorList>
    </citation>
    <scope>NUCLEOTIDE SEQUENCE</scope>
    <source>
        <strain evidence="3">CBS 113979</strain>
    </source>
</reference>
<feature type="compositionally biased region" description="Basic and acidic residues" evidence="1">
    <location>
        <begin position="297"/>
        <end position="306"/>
    </location>
</feature>
<dbReference type="EMBL" id="ML977158">
    <property type="protein sequence ID" value="KAF1986265.1"/>
    <property type="molecule type" value="Genomic_DNA"/>
</dbReference>
<evidence type="ECO:0000313" key="4">
    <source>
        <dbReference type="Proteomes" id="UP000800041"/>
    </source>
</evidence>
<name>A0A6G1GZA7_9PEZI</name>
<keyword evidence="2" id="KW-0472">Membrane</keyword>
<dbReference type="Proteomes" id="UP000800041">
    <property type="component" value="Unassembled WGS sequence"/>
</dbReference>
<keyword evidence="4" id="KW-1185">Reference proteome</keyword>
<evidence type="ECO:0000256" key="2">
    <source>
        <dbReference type="SAM" id="Phobius"/>
    </source>
</evidence>
<accession>A0A6G1GZA7</accession>
<feature type="transmembrane region" description="Helical" evidence="2">
    <location>
        <begin position="220"/>
        <end position="240"/>
    </location>
</feature>
<gene>
    <name evidence="3" type="ORF">K402DRAFT_454584</name>
</gene>
<protein>
    <submittedName>
        <fullName evidence="3">Uncharacterized protein</fullName>
    </submittedName>
</protein>
<feature type="transmembrane region" description="Helical" evidence="2">
    <location>
        <begin position="173"/>
        <end position="192"/>
    </location>
</feature>
<keyword evidence="2" id="KW-0812">Transmembrane</keyword>
<feature type="region of interest" description="Disordered" evidence="1">
    <location>
        <begin position="281"/>
        <end position="314"/>
    </location>
</feature>
<feature type="transmembrane region" description="Helical" evidence="2">
    <location>
        <begin position="35"/>
        <end position="56"/>
    </location>
</feature>
<dbReference type="AlphaFoldDB" id="A0A6G1GZA7"/>
<feature type="transmembrane region" description="Helical" evidence="2">
    <location>
        <begin position="129"/>
        <end position="152"/>
    </location>
</feature>
<proteinExistence type="predicted"/>
<keyword evidence="2" id="KW-1133">Transmembrane helix</keyword>
<feature type="transmembrane region" description="Helical" evidence="2">
    <location>
        <begin position="68"/>
        <end position="96"/>
    </location>
</feature>
<sequence length="314" mass="34997">MAHMVEIPARPAMPTVFCCKVLSVFGAHKHTMAEYLVFMATVVLYMVIFRGIFLIAKLYRKGNLSGKAYSGVACSTITSVFYLCIPNLVVSVVTYFSALDYLPTAVPPFGHWLNIPGLSFDMQVAVECFLLSFVIGISMTVHGYICIHYLSIGTLKFERQLFCKYTRIQLVPLYKSVCAFVPSVSSVTAILVSDRIKYSLMNYGLTQEGTFLVSQNLWHLVYIFIIYQTTFSAAVTYFLFYDSSRFGHYGIYGPAAVRSLLLAPCPIHQLPVGGDKAVSSNGGFSGCPDEEQPQLKQESEKHEPETLKQVNNMV</sequence>
<organism evidence="3 4">
    <name type="scientific">Aulographum hederae CBS 113979</name>
    <dbReference type="NCBI Taxonomy" id="1176131"/>
    <lineage>
        <taxon>Eukaryota</taxon>
        <taxon>Fungi</taxon>
        <taxon>Dikarya</taxon>
        <taxon>Ascomycota</taxon>
        <taxon>Pezizomycotina</taxon>
        <taxon>Dothideomycetes</taxon>
        <taxon>Pleosporomycetidae</taxon>
        <taxon>Aulographales</taxon>
        <taxon>Aulographaceae</taxon>
    </lineage>
</organism>